<proteinExistence type="predicted"/>
<gene>
    <name evidence="1" type="ORF">H4W29_003697</name>
</gene>
<comment type="caution">
    <text evidence="1">The sequence shown here is derived from an EMBL/GenBank/DDBJ whole genome shotgun (WGS) entry which is preliminary data.</text>
</comment>
<organism evidence="1 2">
    <name type="scientific">Rhizobium viscosum</name>
    <name type="common">Arthrobacter viscosus</name>
    <dbReference type="NCBI Taxonomy" id="1673"/>
    <lineage>
        <taxon>Bacteria</taxon>
        <taxon>Pseudomonadati</taxon>
        <taxon>Pseudomonadota</taxon>
        <taxon>Alphaproteobacteria</taxon>
        <taxon>Hyphomicrobiales</taxon>
        <taxon>Rhizobiaceae</taxon>
        <taxon>Rhizobium/Agrobacterium group</taxon>
        <taxon>Rhizobium</taxon>
    </lineage>
</organism>
<evidence type="ECO:0000313" key="1">
    <source>
        <dbReference type="EMBL" id="MBE1506516.1"/>
    </source>
</evidence>
<evidence type="ECO:0000313" key="2">
    <source>
        <dbReference type="Proteomes" id="UP000620262"/>
    </source>
</evidence>
<reference evidence="1 2" key="1">
    <citation type="submission" date="2020-10" db="EMBL/GenBank/DDBJ databases">
        <title>Sequencing the genomes of 1000 actinobacteria strains.</title>
        <authorList>
            <person name="Klenk H.-P."/>
        </authorList>
    </citation>
    <scope>NUCLEOTIDE SEQUENCE [LARGE SCALE GENOMIC DNA]</scope>
    <source>
        <strain evidence="1 2">DSM 7307</strain>
    </source>
</reference>
<sequence>MLFGIKMQKIGIFSYFGLTLRFRQHNLNFNNKSRIRQGKISMAKAKTPWQKVAAKFALTPSALAAELKRHRSKICRALRDEHGLINGRDQLLLLQAARRRGVSLTPSDMMPEEEDA</sequence>
<dbReference type="RefSeq" id="WP_246517224.1">
    <property type="nucleotide sequence ID" value="NZ_BAAAVL010000013.1"/>
</dbReference>
<keyword evidence="2" id="KW-1185">Reference proteome</keyword>
<protein>
    <submittedName>
        <fullName evidence="1">Uncharacterized protein</fullName>
    </submittedName>
</protein>
<dbReference type="Proteomes" id="UP000620262">
    <property type="component" value="Unassembled WGS sequence"/>
</dbReference>
<accession>A0ABR9ITJ1</accession>
<name>A0ABR9ITJ1_RHIVS</name>
<dbReference type="EMBL" id="JADBEC010000001">
    <property type="protein sequence ID" value="MBE1506516.1"/>
    <property type="molecule type" value="Genomic_DNA"/>
</dbReference>